<organism evidence="2 3">
    <name type="scientific">Metasolibacillus meyeri</name>
    <dbReference type="NCBI Taxonomy" id="1071052"/>
    <lineage>
        <taxon>Bacteria</taxon>
        <taxon>Bacillati</taxon>
        <taxon>Bacillota</taxon>
        <taxon>Bacilli</taxon>
        <taxon>Bacillales</taxon>
        <taxon>Caryophanaceae</taxon>
        <taxon>Metasolibacillus</taxon>
    </lineage>
</organism>
<name>A0AAW9NV88_9BACL</name>
<reference evidence="2 3" key="1">
    <citation type="submission" date="2023-03" db="EMBL/GenBank/DDBJ databases">
        <title>Bacillus Genome Sequencing.</title>
        <authorList>
            <person name="Dunlap C."/>
        </authorList>
    </citation>
    <scope>NUCLEOTIDE SEQUENCE [LARGE SCALE GENOMIC DNA]</scope>
    <source>
        <strain evidence="2 3">B-59205</strain>
    </source>
</reference>
<keyword evidence="1" id="KW-0812">Transmembrane</keyword>
<dbReference type="Proteomes" id="UP001344888">
    <property type="component" value="Unassembled WGS sequence"/>
</dbReference>
<gene>
    <name evidence="2" type="ORF">P9B03_16950</name>
</gene>
<dbReference type="EMBL" id="JARSFG010000023">
    <property type="protein sequence ID" value="MEC1180193.1"/>
    <property type="molecule type" value="Genomic_DNA"/>
</dbReference>
<keyword evidence="3" id="KW-1185">Reference proteome</keyword>
<proteinExistence type="predicted"/>
<feature type="transmembrane region" description="Helical" evidence="1">
    <location>
        <begin position="7"/>
        <end position="27"/>
    </location>
</feature>
<evidence type="ECO:0000313" key="3">
    <source>
        <dbReference type="Proteomes" id="UP001344888"/>
    </source>
</evidence>
<evidence type="ECO:0000313" key="2">
    <source>
        <dbReference type="EMBL" id="MEC1180193.1"/>
    </source>
</evidence>
<protein>
    <submittedName>
        <fullName evidence="2">Uncharacterized protein</fullName>
    </submittedName>
</protein>
<evidence type="ECO:0000256" key="1">
    <source>
        <dbReference type="SAM" id="Phobius"/>
    </source>
</evidence>
<dbReference type="RefSeq" id="WP_326124758.1">
    <property type="nucleotide sequence ID" value="NZ_JARSFG010000023.1"/>
</dbReference>
<keyword evidence="1" id="KW-0472">Membrane</keyword>
<accession>A0AAW9NV88</accession>
<dbReference type="AlphaFoldDB" id="A0AAW9NV88"/>
<comment type="caution">
    <text evidence="2">The sequence shown here is derived from an EMBL/GenBank/DDBJ whole genome shotgun (WGS) entry which is preliminary data.</text>
</comment>
<sequence length="59" mass="6485">MLEQITRWLLLVILIGSSISLVVVYQLDYIAEALVARAIPLALVVGLSAIATSIMFRKQ</sequence>
<feature type="transmembrane region" description="Helical" evidence="1">
    <location>
        <begin position="33"/>
        <end position="56"/>
    </location>
</feature>
<keyword evidence="1" id="KW-1133">Transmembrane helix</keyword>